<feature type="chain" id="PRO_5047281623" evidence="1">
    <location>
        <begin position="29"/>
        <end position="341"/>
    </location>
</feature>
<dbReference type="EMBL" id="BAAAZN010000013">
    <property type="protein sequence ID" value="GAA3566100.1"/>
    <property type="molecule type" value="Genomic_DNA"/>
</dbReference>
<evidence type="ECO:0000259" key="2">
    <source>
        <dbReference type="Pfam" id="PF09084"/>
    </source>
</evidence>
<dbReference type="RefSeq" id="WP_344865320.1">
    <property type="nucleotide sequence ID" value="NZ_BAAAZN010000013.1"/>
</dbReference>
<sequence length="341" mass="35956">MPRTPKLSHALAVVPLLALAAACGGTGAATEADSDASFVLKVTDPGNAGPLAVGKRDGTFDKALAPLGARIEWVESTPGFSSNLKLFNTKQLDVSDGAYSPVVGALSKDVGVRIVSVADPVGKDQNGILATPQSGIHSVRDLAGKRIAVNPAGKGEYITLKALTQAGVPVDRVERVPLQQADATSAFSTGKVDAWASFNDPYQEAKAAGGVEIATEQSIGSVDNTITAFRTEVLDARPDVAAKYLETVQELTRQQRAHPADFENVFDKAGPRALSGARLDRAVALDAQAAVPRYPTPQDARDLESVAELFSQYHVIQHKITAADVFYDLPAKLAEYRKAGK</sequence>
<name>A0ABP6XFL0_9PSEU</name>
<dbReference type="Gene3D" id="3.40.190.10">
    <property type="entry name" value="Periplasmic binding protein-like II"/>
    <property type="match status" value="2"/>
</dbReference>
<evidence type="ECO:0000313" key="3">
    <source>
        <dbReference type="EMBL" id="GAA3566100.1"/>
    </source>
</evidence>
<accession>A0ABP6XFL0</accession>
<dbReference type="PANTHER" id="PTHR30024:SF42">
    <property type="entry name" value="ALIPHATIC SULFONATES-BINDING PROTEIN-RELATED"/>
    <property type="match status" value="1"/>
</dbReference>
<dbReference type="PROSITE" id="PS51257">
    <property type="entry name" value="PROKAR_LIPOPROTEIN"/>
    <property type="match status" value="1"/>
</dbReference>
<evidence type="ECO:0000256" key="1">
    <source>
        <dbReference type="SAM" id="SignalP"/>
    </source>
</evidence>
<evidence type="ECO:0000313" key="4">
    <source>
        <dbReference type="Proteomes" id="UP001500689"/>
    </source>
</evidence>
<keyword evidence="4" id="KW-1185">Reference proteome</keyword>
<feature type="signal peptide" evidence="1">
    <location>
        <begin position="1"/>
        <end position="28"/>
    </location>
</feature>
<gene>
    <name evidence="3" type="ORF">GCM10022222_57420</name>
</gene>
<reference evidence="4" key="1">
    <citation type="journal article" date="2019" name="Int. J. Syst. Evol. Microbiol.">
        <title>The Global Catalogue of Microorganisms (GCM) 10K type strain sequencing project: providing services to taxonomists for standard genome sequencing and annotation.</title>
        <authorList>
            <consortium name="The Broad Institute Genomics Platform"/>
            <consortium name="The Broad Institute Genome Sequencing Center for Infectious Disease"/>
            <person name="Wu L."/>
            <person name="Ma J."/>
        </authorList>
    </citation>
    <scope>NUCLEOTIDE SEQUENCE [LARGE SCALE GENOMIC DNA]</scope>
    <source>
        <strain evidence="4">JCM 16898</strain>
    </source>
</reference>
<dbReference type="PANTHER" id="PTHR30024">
    <property type="entry name" value="ALIPHATIC SULFONATES-BINDING PROTEIN-RELATED"/>
    <property type="match status" value="1"/>
</dbReference>
<feature type="domain" description="SsuA/THI5-like" evidence="2">
    <location>
        <begin position="105"/>
        <end position="259"/>
    </location>
</feature>
<keyword evidence="1" id="KW-0732">Signal</keyword>
<dbReference type="InterPro" id="IPR015168">
    <property type="entry name" value="SsuA/THI5"/>
</dbReference>
<dbReference type="Pfam" id="PF09084">
    <property type="entry name" value="NMT1"/>
    <property type="match status" value="1"/>
</dbReference>
<organism evidence="3 4">
    <name type="scientific">Amycolatopsis ultiminotia</name>
    <dbReference type="NCBI Taxonomy" id="543629"/>
    <lineage>
        <taxon>Bacteria</taxon>
        <taxon>Bacillati</taxon>
        <taxon>Actinomycetota</taxon>
        <taxon>Actinomycetes</taxon>
        <taxon>Pseudonocardiales</taxon>
        <taxon>Pseudonocardiaceae</taxon>
        <taxon>Amycolatopsis</taxon>
    </lineage>
</organism>
<dbReference type="Proteomes" id="UP001500689">
    <property type="component" value="Unassembled WGS sequence"/>
</dbReference>
<dbReference type="SUPFAM" id="SSF53850">
    <property type="entry name" value="Periplasmic binding protein-like II"/>
    <property type="match status" value="1"/>
</dbReference>
<comment type="caution">
    <text evidence="3">The sequence shown here is derived from an EMBL/GenBank/DDBJ whole genome shotgun (WGS) entry which is preliminary data.</text>
</comment>
<dbReference type="CDD" id="cd01008">
    <property type="entry name" value="PBP2_NrtA_SsuA_CpmA_like"/>
    <property type="match status" value="1"/>
</dbReference>
<protein>
    <submittedName>
        <fullName evidence="3">Aliphatic sulfonate ABC transporter substrate-binding protein</fullName>
    </submittedName>
</protein>
<proteinExistence type="predicted"/>